<dbReference type="Proteomes" id="UP000281899">
    <property type="component" value="Unassembled WGS sequence"/>
</dbReference>
<dbReference type="RefSeq" id="WP_123279106.1">
    <property type="nucleotide sequence ID" value="NZ_JALRGU010000012.1"/>
</dbReference>
<comment type="caution">
    <text evidence="1">The sequence shown here is derived from an EMBL/GenBank/DDBJ whole genome shotgun (WGS) entry which is preliminary data.</text>
</comment>
<protein>
    <submittedName>
        <fullName evidence="1">Uncharacterized protein</fullName>
    </submittedName>
</protein>
<name>A0ABX9X2E8_9FLAO</name>
<sequence length="257" mass="28545">MTTTTIELDLFQENIKHLSTNEIGNFIAITSRNRVIISGAETPLEPGVDILMARIIDEEKILIVLDRPTSIENALIIDYTGKPFVKFNIGTSINDIKINGKKIIVSYFDEGVLQGDKPDCDALAVFNLNGKQVFGFNSSNLQDQLIDCYCVANLGNGKIVFNGYGNFSLQELDVGTFNLVSYEIPSACRGAQSVSAKADNIVFHSTYKDKTSFLVWNLHSGELSQISSEFKNAQPTENGCFYQVYKKSFIIINPLEF</sequence>
<gene>
    <name evidence="1" type="ORF">EGI15_14965</name>
</gene>
<organism evidence="1 2">
    <name type="scientific">Chryseobacterium cucumeris</name>
    <dbReference type="NCBI Taxonomy" id="1813611"/>
    <lineage>
        <taxon>Bacteria</taxon>
        <taxon>Pseudomonadati</taxon>
        <taxon>Bacteroidota</taxon>
        <taxon>Flavobacteriia</taxon>
        <taxon>Flavobacteriales</taxon>
        <taxon>Weeksellaceae</taxon>
        <taxon>Chryseobacterium group</taxon>
        <taxon>Chryseobacterium</taxon>
    </lineage>
</organism>
<dbReference type="SUPFAM" id="SSF69322">
    <property type="entry name" value="Tricorn protease domain 2"/>
    <property type="match status" value="1"/>
</dbReference>
<accession>A0ABX9X2E8</accession>
<reference evidence="1 2" key="1">
    <citation type="submission" date="2018-11" db="EMBL/GenBank/DDBJ databases">
        <title>Proposal to divide the Flavobacteriaceae and reorganize its genera based on Amino Acid Identity values calculated from whole genome sequences.</title>
        <authorList>
            <person name="Nicholson A.C."/>
            <person name="Gulvik C.A."/>
            <person name="Whitney A.M."/>
            <person name="Humrighouse B.W."/>
            <person name="Bell M."/>
            <person name="Holmes B."/>
            <person name="Steigerwalt A."/>
            <person name="Villarma A."/>
            <person name="Sheth M."/>
            <person name="Batra D."/>
            <person name="Pryor J."/>
            <person name="Bernardet J.-F."/>
            <person name="Hugo C."/>
            <person name="Kampfer P."/>
            <person name="Newman J."/>
            <person name="Mcquiston J.R."/>
        </authorList>
    </citation>
    <scope>NUCLEOTIDE SEQUENCE [LARGE SCALE GENOMIC DNA]</scope>
    <source>
        <strain evidence="1 2">G0235</strain>
    </source>
</reference>
<dbReference type="GeneID" id="301713974"/>
<evidence type="ECO:0000313" key="2">
    <source>
        <dbReference type="Proteomes" id="UP000281899"/>
    </source>
</evidence>
<proteinExistence type="predicted"/>
<evidence type="ECO:0000313" key="1">
    <source>
        <dbReference type="EMBL" id="ROH89978.1"/>
    </source>
</evidence>
<dbReference type="EMBL" id="RJTW01000007">
    <property type="protein sequence ID" value="ROH89978.1"/>
    <property type="molecule type" value="Genomic_DNA"/>
</dbReference>
<keyword evidence="2" id="KW-1185">Reference proteome</keyword>